<evidence type="ECO:0000256" key="4">
    <source>
        <dbReference type="ARBA" id="ARBA00023088"/>
    </source>
</evidence>
<keyword evidence="10" id="KW-1185">Reference proteome</keyword>
<keyword evidence="3 7" id="KW-0732">Signal</keyword>
<keyword evidence="1" id="KW-0134">Cell wall</keyword>
<dbReference type="SMART" id="SM00894">
    <property type="entry name" value="Excalibur"/>
    <property type="match status" value="1"/>
</dbReference>
<feature type="compositionally biased region" description="Low complexity" evidence="5">
    <location>
        <begin position="116"/>
        <end position="142"/>
    </location>
</feature>
<dbReference type="Pfam" id="PF05901">
    <property type="entry name" value="Excalibur"/>
    <property type="match status" value="1"/>
</dbReference>
<dbReference type="Proteomes" id="UP000594205">
    <property type="component" value="Chromosome"/>
</dbReference>
<proteinExistence type="predicted"/>
<keyword evidence="4" id="KW-0572">Peptidoglycan-anchor</keyword>
<dbReference type="AlphaFoldDB" id="A0A7M2SSL7"/>
<evidence type="ECO:0000256" key="2">
    <source>
        <dbReference type="ARBA" id="ARBA00022525"/>
    </source>
</evidence>
<evidence type="ECO:0000256" key="3">
    <source>
        <dbReference type="ARBA" id="ARBA00022729"/>
    </source>
</evidence>
<feature type="region of interest" description="Disordered" evidence="5">
    <location>
        <begin position="68"/>
        <end position="142"/>
    </location>
</feature>
<feature type="chain" id="PRO_5039547634" evidence="7">
    <location>
        <begin position="38"/>
        <end position="168"/>
    </location>
</feature>
<name>A0A7M2SSL7_9ACTN</name>
<evidence type="ECO:0000259" key="8">
    <source>
        <dbReference type="PROSITE" id="PS50847"/>
    </source>
</evidence>
<feature type="signal peptide" evidence="7">
    <location>
        <begin position="1"/>
        <end position="37"/>
    </location>
</feature>
<feature type="domain" description="Gram-positive cocci surface proteins LPxTG" evidence="8">
    <location>
        <begin position="131"/>
        <end position="168"/>
    </location>
</feature>
<dbReference type="EMBL" id="CP063373">
    <property type="protein sequence ID" value="QOV38483.1"/>
    <property type="molecule type" value="Genomic_DNA"/>
</dbReference>
<feature type="transmembrane region" description="Helical" evidence="6">
    <location>
        <begin position="142"/>
        <end position="161"/>
    </location>
</feature>
<gene>
    <name evidence="9" type="ORF">IM697_08935</name>
</gene>
<dbReference type="KEGG" id="sfeu:IM697_08935"/>
<evidence type="ECO:0000256" key="6">
    <source>
        <dbReference type="SAM" id="Phobius"/>
    </source>
</evidence>
<dbReference type="PROSITE" id="PS50847">
    <property type="entry name" value="GRAM_POS_ANCHORING"/>
    <property type="match status" value="1"/>
</dbReference>
<evidence type="ECO:0000256" key="7">
    <source>
        <dbReference type="SAM" id="SignalP"/>
    </source>
</evidence>
<protein>
    <submittedName>
        <fullName evidence="9">Excalibur calcium-binding domain-containing protein</fullName>
    </submittedName>
</protein>
<dbReference type="NCBIfam" id="TIGR01167">
    <property type="entry name" value="LPXTG_anchor"/>
    <property type="match status" value="1"/>
</dbReference>
<evidence type="ECO:0000313" key="9">
    <source>
        <dbReference type="EMBL" id="QOV38483.1"/>
    </source>
</evidence>
<sequence length="168" mass="16682">MSADITTNLEGRSVNLLRKPGAIAVAALALAALPSVAAAHDGNHPFENCTEAYANGYANIRAGDEHYGSHLDRDKDGIGCDKPPADFVPAEDQGAGSGAGDGTTSDDGTSDEATSDEATSGDGTGQDGTDLAATGGDDSTPYIAAGGAAALLAGGGVLLAVRRRRAPR</sequence>
<dbReference type="InterPro" id="IPR008613">
    <property type="entry name" value="Excalibur_Ca-bd_domain"/>
</dbReference>
<organism evidence="9 10">
    <name type="scientific">Streptomyces ferrugineus</name>
    <dbReference type="NCBI Taxonomy" id="1413221"/>
    <lineage>
        <taxon>Bacteria</taxon>
        <taxon>Bacillati</taxon>
        <taxon>Actinomycetota</taxon>
        <taxon>Actinomycetes</taxon>
        <taxon>Kitasatosporales</taxon>
        <taxon>Streptomycetaceae</taxon>
        <taxon>Streptomyces</taxon>
    </lineage>
</organism>
<accession>A0A7M2SSL7</accession>
<dbReference type="NCBIfam" id="NF041528">
    <property type="entry name" value="strep_LAETG"/>
    <property type="match status" value="1"/>
</dbReference>
<feature type="compositionally biased region" description="Basic and acidic residues" evidence="5">
    <location>
        <begin position="68"/>
        <end position="79"/>
    </location>
</feature>
<evidence type="ECO:0000256" key="1">
    <source>
        <dbReference type="ARBA" id="ARBA00022512"/>
    </source>
</evidence>
<evidence type="ECO:0000256" key="5">
    <source>
        <dbReference type="SAM" id="MobiDB-lite"/>
    </source>
</evidence>
<keyword evidence="6" id="KW-0472">Membrane</keyword>
<keyword evidence="6" id="KW-0812">Transmembrane</keyword>
<keyword evidence="2" id="KW-0964">Secreted</keyword>
<keyword evidence="6" id="KW-1133">Transmembrane helix</keyword>
<reference evidence="9 10" key="1">
    <citation type="submission" date="2020-10" db="EMBL/GenBank/DDBJ databases">
        <title>Streptomyces ferrugineus complate genome analysis.</title>
        <authorList>
            <person name="Anwar N."/>
        </authorList>
    </citation>
    <scope>NUCLEOTIDE SEQUENCE [LARGE SCALE GENOMIC DNA]</scope>
    <source>
        <strain evidence="9 10">CCTCC AA2014009</strain>
    </source>
</reference>
<evidence type="ECO:0000313" key="10">
    <source>
        <dbReference type="Proteomes" id="UP000594205"/>
    </source>
</evidence>
<dbReference type="InterPro" id="IPR019931">
    <property type="entry name" value="LPXTG_anchor"/>
</dbReference>